<dbReference type="GO" id="GO:0005524">
    <property type="term" value="F:ATP binding"/>
    <property type="evidence" value="ECO:0007669"/>
    <property type="project" value="InterPro"/>
</dbReference>
<dbReference type="GO" id="GO:0004674">
    <property type="term" value="F:protein serine/threonine kinase activity"/>
    <property type="evidence" value="ECO:0007669"/>
    <property type="project" value="UniProtKB-UniRule"/>
</dbReference>
<evidence type="ECO:0000256" key="2">
    <source>
        <dbReference type="ARBA" id="ARBA00022679"/>
    </source>
</evidence>
<evidence type="ECO:0000313" key="6">
    <source>
        <dbReference type="EMBL" id="KGD65763.1"/>
    </source>
</evidence>
<dbReference type="GO" id="GO:0016776">
    <property type="term" value="F:phosphotransferase activity, phosphate group as acceptor"/>
    <property type="evidence" value="ECO:0007669"/>
    <property type="project" value="UniProtKB-UniRule"/>
</dbReference>
<dbReference type="EMBL" id="ARXV01000003">
    <property type="protein sequence ID" value="KGD65763.1"/>
    <property type="molecule type" value="Genomic_DNA"/>
</dbReference>
<dbReference type="EC" id="2.7.11.33" evidence="5"/>
<name>A0A095TTP3_9GAMM</name>
<proteinExistence type="inferred from homology"/>
<dbReference type="RefSeq" id="WP_035230986.1">
    <property type="nucleotide sequence ID" value="NZ_ARXV01000003.1"/>
</dbReference>
<reference evidence="6 7" key="1">
    <citation type="submission" date="2012-09" db="EMBL/GenBank/DDBJ databases">
        <title>Genome Sequence of alkane-degrading Bacterium Alcanivorax sp. 19-m-6.</title>
        <authorList>
            <person name="Lai Q."/>
            <person name="Shao Z."/>
        </authorList>
    </citation>
    <scope>NUCLEOTIDE SEQUENCE [LARGE SCALE GENOMIC DNA]</scope>
    <source>
        <strain evidence="6 7">19-m-6</strain>
    </source>
</reference>
<accession>A0A095TTP3</accession>
<dbReference type="Proteomes" id="UP000029444">
    <property type="component" value="Unassembled WGS sequence"/>
</dbReference>
<keyword evidence="1 5" id="KW-0723">Serine/threonine-protein kinase</keyword>
<comment type="catalytic activity">
    <reaction evidence="5">
        <text>[pyruvate, water dikinase] + ADP = [pyruvate, water dikinase]-phosphate + AMP + H(+)</text>
        <dbReference type="Rhea" id="RHEA:46020"/>
        <dbReference type="Rhea" id="RHEA-COMP:11425"/>
        <dbReference type="Rhea" id="RHEA-COMP:11426"/>
        <dbReference type="ChEBI" id="CHEBI:15378"/>
        <dbReference type="ChEBI" id="CHEBI:43176"/>
        <dbReference type="ChEBI" id="CHEBI:68546"/>
        <dbReference type="ChEBI" id="CHEBI:456215"/>
        <dbReference type="ChEBI" id="CHEBI:456216"/>
        <dbReference type="EC" id="2.7.11.33"/>
    </reaction>
</comment>
<evidence type="ECO:0000256" key="4">
    <source>
        <dbReference type="ARBA" id="ARBA00022777"/>
    </source>
</evidence>
<dbReference type="STRING" id="1177154.Y5S_00987"/>
<gene>
    <name evidence="6" type="ORF">Y5S_00987</name>
</gene>
<dbReference type="GO" id="GO:0043531">
    <property type="term" value="F:ADP binding"/>
    <property type="evidence" value="ECO:0007669"/>
    <property type="project" value="UniProtKB-UniRule"/>
</dbReference>
<dbReference type="PANTHER" id="PTHR31756:SF3">
    <property type="entry name" value="PYRUVATE, PHOSPHATE DIKINASE REGULATORY PROTEIN 1, CHLOROPLASTIC"/>
    <property type="match status" value="1"/>
</dbReference>
<evidence type="ECO:0000256" key="5">
    <source>
        <dbReference type="HAMAP-Rule" id="MF_01062"/>
    </source>
</evidence>
<dbReference type="AlphaFoldDB" id="A0A095TTP3"/>
<dbReference type="InterPro" id="IPR005177">
    <property type="entry name" value="Kinase-pyrophosphorylase"/>
</dbReference>
<comment type="similarity">
    <text evidence="5">Belongs to the pyruvate, phosphate/water dikinase regulatory protein family. PSRP subfamily.</text>
</comment>
<evidence type="ECO:0000256" key="1">
    <source>
        <dbReference type="ARBA" id="ARBA00022527"/>
    </source>
</evidence>
<organism evidence="6 7">
    <name type="scientific">Alcanivorax nanhaiticus</name>
    <dbReference type="NCBI Taxonomy" id="1177154"/>
    <lineage>
        <taxon>Bacteria</taxon>
        <taxon>Pseudomonadati</taxon>
        <taxon>Pseudomonadota</taxon>
        <taxon>Gammaproteobacteria</taxon>
        <taxon>Oceanospirillales</taxon>
        <taxon>Alcanivoracaceae</taxon>
        <taxon>Alcanivorax</taxon>
    </lineage>
</organism>
<keyword evidence="2 5" id="KW-0808">Transferase</keyword>
<dbReference type="InterPro" id="IPR026530">
    <property type="entry name" value="PSRP"/>
</dbReference>
<dbReference type="PANTHER" id="PTHR31756">
    <property type="entry name" value="PYRUVATE, PHOSPHATE DIKINASE REGULATORY PROTEIN 1, CHLOROPLASTIC"/>
    <property type="match status" value="1"/>
</dbReference>
<comment type="caution">
    <text evidence="6">The sequence shown here is derived from an EMBL/GenBank/DDBJ whole genome shotgun (WGS) entry which is preliminary data.</text>
</comment>
<dbReference type="NCBIfam" id="NF003742">
    <property type="entry name" value="PRK05339.1"/>
    <property type="match status" value="1"/>
</dbReference>
<dbReference type="eggNOG" id="COG1806">
    <property type="taxonomic scope" value="Bacteria"/>
</dbReference>
<evidence type="ECO:0000256" key="3">
    <source>
        <dbReference type="ARBA" id="ARBA00022741"/>
    </source>
</evidence>
<dbReference type="OrthoDB" id="9782201at2"/>
<keyword evidence="4 5" id="KW-0418">Kinase</keyword>
<evidence type="ECO:0000313" key="7">
    <source>
        <dbReference type="Proteomes" id="UP000029444"/>
    </source>
</evidence>
<dbReference type="PATRIC" id="fig|1177154.3.peg.998"/>
<sequence length="272" mass="30609">MTRTAFYLSDGTGITAETLGHSMLSQFGDIQFLQVTLPFVQSDAQTREAVEKINKACEQDGAKPIVFSTLVNSEHREILHGCQGMVLDLFGAFLNPLEAELGMRSSHKVNQSHAIRDADSYRIRINAVHFALDNDDGARTRHYDQADIILIGVSRSGKTPTSLYLALQFGLFTANYPLTEDDFDDLRLPKALQEHKDKLFGLTINAERLSAIRSERKANSKYASLRQCDMELRALEAMYNKHNIPYLDATELSIEEISTRVLAMKGLKRRLQ</sequence>
<dbReference type="Pfam" id="PF03618">
    <property type="entry name" value="Kinase-PPPase"/>
    <property type="match status" value="1"/>
</dbReference>
<protein>
    <recommendedName>
        <fullName evidence="5">Putative phosphoenolpyruvate synthase regulatory protein</fullName>
        <shortName evidence="5">PEP synthase regulatory protein</shortName>
        <shortName evidence="5">PSRP</shortName>
        <ecNumber evidence="5">2.7.11.33</ecNumber>
        <ecNumber evidence="5">2.7.4.28</ecNumber>
    </recommendedName>
    <alternativeName>
        <fullName evidence="5">Pyruvate, water dikinase regulatory protein</fullName>
    </alternativeName>
</protein>
<dbReference type="HAMAP" id="MF_01062">
    <property type="entry name" value="PSRP"/>
    <property type="match status" value="1"/>
</dbReference>
<dbReference type="EC" id="2.7.4.28" evidence="5"/>
<comment type="function">
    <text evidence="5">Bifunctional serine/threonine kinase and phosphorylase involved in the regulation of the phosphoenolpyruvate synthase (PEPS) by catalyzing its phosphorylation/dephosphorylation.</text>
</comment>
<keyword evidence="3 5" id="KW-0547">Nucleotide-binding</keyword>
<feature type="binding site" evidence="5">
    <location>
        <begin position="152"/>
        <end position="159"/>
    </location>
    <ligand>
        <name>ADP</name>
        <dbReference type="ChEBI" id="CHEBI:456216"/>
    </ligand>
</feature>
<comment type="catalytic activity">
    <reaction evidence="5">
        <text>[pyruvate, water dikinase]-phosphate + phosphate + H(+) = [pyruvate, water dikinase] + diphosphate</text>
        <dbReference type="Rhea" id="RHEA:48580"/>
        <dbReference type="Rhea" id="RHEA-COMP:11425"/>
        <dbReference type="Rhea" id="RHEA-COMP:11426"/>
        <dbReference type="ChEBI" id="CHEBI:15378"/>
        <dbReference type="ChEBI" id="CHEBI:33019"/>
        <dbReference type="ChEBI" id="CHEBI:43176"/>
        <dbReference type="ChEBI" id="CHEBI:43474"/>
        <dbReference type="ChEBI" id="CHEBI:68546"/>
        <dbReference type="EC" id="2.7.4.28"/>
    </reaction>
</comment>
<keyword evidence="7" id="KW-1185">Reference proteome</keyword>